<gene>
    <name evidence="1" type="ORF">QAD02_001259</name>
</gene>
<reference evidence="1" key="1">
    <citation type="submission" date="2023-04" db="EMBL/GenBank/DDBJ databases">
        <title>A chromosome-level genome assembly of the parasitoid wasp Eretmocerus hayati.</title>
        <authorList>
            <person name="Zhong Y."/>
            <person name="Liu S."/>
            <person name="Liu Y."/>
        </authorList>
    </citation>
    <scope>NUCLEOTIDE SEQUENCE</scope>
    <source>
        <strain evidence="1">ZJU_SS_LIU_2023</strain>
    </source>
</reference>
<dbReference type="EMBL" id="CM056743">
    <property type="protein sequence ID" value="KAJ8670000.1"/>
    <property type="molecule type" value="Genomic_DNA"/>
</dbReference>
<keyword evidence="2" id="KW-1185">Reference proteome</keyword>
<name>A0ACC2NFM9_9HYME</name>
<evidence type="ECO:0000313" key="2">
    <source>
        <dbReference type="Proteomes" id="UP001239111"/>
    </source>
</evidence>
<dbReference type="Proteomes" id="UP001239111">
    <property type="component" value="Chromosome 3"/>
</dbReference>
<evidence type="ECO:0000313" key="1">
    <source>
        <dbReference type="EMBL" id="KAJ8670000.1"/>
    </source>
</evidence>
<protein>
    <submittedName>
        <fullName evidence="1">Uncharacterized protein</fullName>
    </submittedName>
</protein>
<sequence length="365" mass="41263">MKGVQIGEGLKLALYVGFFLLFVACTPGLPPHAEYSQYRSFPTTNLDSCPEGRKDGLSDPDIIFKGKIKGPKSFASYNGKLYTGVLNGYVVRIDDVSLVPVVKFGTSCDQRWEDPKCGRPLDMKFDKDGALYVCARIQWNIQSRRRNRRSGNIYWTHYSTVFELIDLLYTNYADPSGRFMLYNATSGDNQVLIRGIAANGVALSEDGESALIADTLSSRILKYTIKGTKAGSHEDFAIDLPGQPLNILPDGRGRYLVTLMRLPRIVSMAWYSPCLRRMFSRLVYLAETPLRWLDSNFFISYLRRLLHFVRNFEGISRHMPKIAVVLTIDREGKIIDTVCNFDLGSPFADYLSRVLMKQAFPQLAD</sequence>
<comment type="caution">
    <text evidence="1">The sequence shown here is derived from an EMBL/GenBank/DDBJ whole genome shotgun (WGS) entry which is preliminary data.</text>
</comment>
<proteinExistence type="predicted"/>
<organism evidence="1 2">
    <name type="scientific">Eretmocerus hayati</name>
    <dbReference type="NCBI Taxonomy" id="131215"/>
    <lineage>
        <taxon>Eukaryota</taxon>
        <taxon>Metazoa</taxon>
        <taxon>Ecdysozoa</taxon>
        <taxon>Arthropoda</taxon>
        <taxon>Hexapoda</taxon>
        <taxon>Insecta</taxon>
        <taxon>Pterygota</taxon>
        <taxon>Neoptera</taxon>
        <taxon>Endopterygota</taxon>
        <taxon>Hymenoptera</taxon>
        <taxon>Apocrita</taxon>
        <taxon>Proctotrupomorpha</taxon>
        <taxon>Chalcidoidea</taxon>
        <taxon>Aphelinidae</taxon>
        <taxon>Aphelininae</taxon>
        <taxon>Eretmocerus</taxon>
    </lineage>
</organism>
<accession>A0ACC2NFM9</accession>